<name>A0A481Z4Q5_9VIRU</name>
<evidence type="ECO:0000313" key="1">
    <source>
        <dbReference type="EMBL" id="QBK89620.1"/>
    </source>
</evidence>
<reference evidence="1" key="1">
    <citation type="journal article" date="2019" name="MBio">
        <title>Virus Genomes from Deep Sea Sediments Expand the Ocean Megavirome and Support Independent Origins of Viral Gigantism.</title>
        <authorList>
            <person name="Backstrom D."/>
            <person name="Yutin N."/>
            <person name="Jorgensen S.L."/>
            <person name="Dharamshi J."/>
            <person name="Homa F."/>
            <person name="Zaremba-Niedwiedzka K."/>
            <person name="Spang A."/>
            <person name="Wolf Y.I."/>
            <person name="Koonin E.V."/>
            <person name="Ettema T.J."/>
        </authorList>
    </citation>
    <scope>NUCLEOTIDE SEQUENCE</scope>
</reference>
<proteinExistence type="predicted"/>
<accession>A0A481Z4Q5</accession>
<dbReference type="EMBL" id="MK500430">
    <property type="protein sequence ID" value="QBK89620.1"/>
    <property type="molecule type" value="Genomic_DNA"/>
</dbReference>
<sequence>MNFIYIYIYIYFEIKLLSETYILYSSESSAKSSFSYIPYVTSGNDTDILGSYTKKENANRELLYFLNKNDMVYLCYNEDLLENYKNEDNDDFAEDSDEYKEYFKLKNILLEAFDKKTGISDNVMEQCISGYEDSYCSNYHEDGNWSYGVTKVEHK</sequence>
<protein>
    <submittedName>
        <fullName evidence="1">Uncharacterized protein</fullName>
    </submittedName>
</protein>
<gene>
    <name evidence="1" type="ORF">LCPAC001_01300</name>
</gene>
<organism evidence="1">
    <name type="scientific">Pithovirus LCPAC001</name>
    <dbReference type="NCBI Taxonomy" id="2506585"/>
    <lineage>
        <taxon>Viruses</taxon>
        <taxon>Pithoviruses</taxon>
    </lineage>
</organism>